<feature type="compositionally biased region" description="Pro residues" evidence="1">
    <location>
        <begin position="34"/>
        <end position="46"/>
    </location>
</feature>
<dbReference type="AlphaFoldDB" id="A0AAE1BHI9"/>
<feature type="region of interest" description="Disordered" evidence="1">
    <location>
        <begin position="20"/>
        <end position="69"/>
    </location>
</feature>
<feature type="compositionally biased region" description="Low complexity" evidence="1">
    <location>
        <begin position="47"/>
        <end position="57"/>
    </location>
</feature>
<proteinExistence type="predicted"/>
<dbReference type="Proteomes" id="UP001286313">
    <property type="component" value="Unassembled WGS sequence"/>
</dbReference>
<reference evidence="3" key="1">
    <citation type="submission" date="2023-10" db="EMBL/GenBank/DDBJ databases">
        <title>Genome assemblies of two species of porcelain crab, Petrolisthes cinctipes and Petrolisthes manimaculis (Anomura: Porcellanidae).</title>
        <authorList>
            <person name="Angst P."/>
        </authorList>
    </citation>
    <scope>NUCLEOTIDE SEQUENCE</scope>
    <source>
        <strain evidence="3">PB745_01</strain>
        <tissue evidence="3">Gill</tissue>
    </source>
</reference>
<evidence type="ECO:0000313" key="3">
    <source>
        <dbReference type="EMBL" id="KAK3849010.1"/>
    </source>
</evidence>
<accession>A0AAE1BHI9</accession>
<evidence type="ECO:0000256" key="1">
    <source>
        <dbReference type="SAM" id="MobiDB-lite"/>
    </source>
</evidence>
<organism evidence="3 4">
    <name type="scientific">Petrolisthes cinctipes</name>
    <name type="common">Flat porcelain crab</name>
    <dbReference type="NCBI Taxonomy" id="88211"/>
    <lineage>
        <taxon>Eukaryota</taxon>
        <taxon>Metazoa</taxon>
        <taxon>Ecdysozoa</taxon>
        <taxon>Arthropoda</taxon>
        <taxon>Crustacea</taxon>
        <taxon>Multicrustacea</taxon>
        <taxon>Malacostraca</taxon>
        <taxon>Eumalacostraca</taxon>
        <taxon>Eucarida</taxon>
        <taxon>Decapoda</taxon>
        <taxon>Pleocyemata</taxon>
        <taxon>Anomura</taxon>
        <taxon>Galatheoidea</taxon>
        <taxon>Porcellanidae</taxon>
        <taxon>Petrolisthes</taxon>
    </lineage>
</organism>
<keyword evidence="2" id="KW-0732">Signal</keyword>
<feature type="compositionally biased region" description="Low complexity" evidence="1">
    <location>
        <begin position="20"/>
        <end position="33"/>
    </location>
</feature>
<sequence>MRTAMYMLVVLVGVTYAQDPAPAADASSSSPLPTLQPPQQPPPPPLQQTQPSHTTPTAPKFFGPGIGAPEAQVDPTQIALARQVLILDPTARVRVDRFGTIIVTDSFGRELTQYEEHFPPTLAQETALEQFEIMQDRLREQRERQQETILGNQRQTNEQFLRLLRNNPSLLQNLLQNGGGAEAIAAAGGIGAGAA</sequence>
<evidence type="ECO:0000256" key="2">
    <source>
        <dbReference type="SAM" id="SignalP"/>
    </source>
</evidence>
<evidence type="ECO:0000313" key="4">
    <source>
        <dbReference type="Proteomes" id="UP001286313"/>
    </source>
</evidence>
<gene>
    <name evidence="3" type="ORF">Pcinc_044223</name>
</gene>
<comment type="caution">
    <text evidence="3">The sequence shown here is derived from an EMBL/GenBank/DDBJ whole genome shotgun (WGS) entry which is preliminary data.</text>
</comment>
<feature type="chain" id="PRO_5042206440" evidence="2">
    <location>
        <begin position="18"/>
        <end position="195"/>
    </location>
</feature>
<feature type="signal peptide" evidence="2">
    <location>
        <begin position="1"/>
        <end position="17"/>
    </location>
</feature>
<name>A0AAE1BHI9_PETCI</name>
<keyword evidence="4" id="KW-1185">Reference proteome</keyword>
<dbReference type="EMBL" id="JAWQEG010009207">
    <property type="protein sequence ID" value="KAK3849010.1"/>
    <property type="molecule type" value="Genomic_DNA"/>
</dbReference>
<protein>
    <submittedName>
        <fullName evidence="3">Uncharacterized protein</fullName>
    </submittedName>
</protein>